<evidence type="ECO:0000256" key="1">
    <source>
        <dbReference type="ARBA" id="ARBA00004906"/>
    </source>
</evidence>
<keyword evidence="6" id="KW-1185">Reference proteome</keyword>
<dbReference type="GO" id="GO:0016567">
    <property type="term" value="P:protein ubiquitination"/>
    <property type="evidence" value="ECO:0007669"/>
    <property type="project" value="UniProtKB-UniPathway"/>
</dbReference>
<dbReference type="PANTHER" id="PTHR11165">
    <property type="entry name" value="SKP1"/>
    <property type="match status" value="1"/>
</dbReference>
<comment type="pathway">
    <text evidence="1">Protein modification; protein ubiquitination.</text>
</comment>
<dbReference type="InterPro" id="IPR011333">
    <property type="entry name" value="SKP1/BTB/POZ_sf"/>
</dbReference>
<proteinExistence type="inferred from homology"/>
<dbReference type="InterPro" id="IPR016073">
    <property type="entry name" value="Skp1_comp_POZ"/>
</dbReference>
<dbReference type="UniPathway" id="UPA00143"/>
<evidence type="ECO:0000256" key="2">
    <source>
        <dbReference type="ARBA" id="ARBA00009993"/>
    </source>
</evidence>
<comment type="caution">
    <text evidence="5">The sequence shown here is derived from an EMBL/GenBank/DDBJ whole genome shotgun (WGS) entry which is preliminary data.</text>
</comment>
<dbReference type="Gene3D" id="3.30.710.10">
    <property type="entry name" value="Potassium Channel Kv1.1, Chain A"/>
    <property type="match status" value="1"/>
</dbReference>
<keyword evidence="3" id="KW-0833">Ubl conjugation pathway</keyword>
<dbReference type="Proteomes" id="UP000236630">
    <property type="component" value="Unassembled WGS sequence"/>
</dbReference>
<dbReference type="InterPro" id="IPR016897">
    <property type="entry name" value="SKP1"/>
</dbReference>
<evidence type="ECO:0000256" key="3">
    <source>
        <dbReference type="ARBA" id="ARBA00022786"/>
    </source>
</evidence>
<evidence type="ECO:0000313" key="5">
    <source>
        <dbReference type="EMBL" id="GAY60377.1"/>
    </source>
</evidence>
<reference evidence="5 6" key="1">
    <citation type="journal article" date="2017" name="Front. Genet.">
        <title>Draft sequencing of the heterozygous diploid genome of Satsuma (Citrus unshiu Marc.) using a hybrid assembly approach.</title>
        <authorList>
            <person name="Shimizu T."/>
            <person name="Tanizawa Y."/>
            <person name="Mochizuki T."/>
            <person name="Nagasaki H."/>
            <person name="Yoshioka T."/>
            <person name="Toyoda A."/>
            <person name="Fujiyama A."/>
            <person name="Kaminuma E."/>
            <person name="Nakamura Y."/>
        </authorList>
    </citation>
    <scope>NUCLEOTIDE SEQUENCE [LARGE SCALE GENOMIC DNA]</scope>
    <source>
        <strain evidence="6">cv. Miyagawa wase</strain>
    </source>
</reference>
<dbReference type="SUPFAM" id="SSF54695">
    <property type="entry name" value="POZ domain"/>
    <property type="match status" value="1"/>
</dbReference>
<evidence type="ECO:0000259" key="4">
    <source>
        <dbReference type="Pfam" id="PF03931"/>
    </source>
</evidence>
<dbReference type="STRING" id="55188.A0A2H5Q6V9"/>
<dbReference type="GO" id="GO:0009867">
    <property type="term" value="P:jasmonic acid mediated signaling pathway"/>
    <property type="evidence" value="ECO:0007669"/>
    <property type="project" value="UniProtKB-ARBA"/>
</dbReference>
<sequence length="83" mass="9456">MSKSKKIMLKSSDGEVFEVDEVHMIEDDCAVDRIPLPNVTIKIFYKAIKYCNKHDEASMFDDLATTSIDDDLKAWDADLVKVD</sequence>
<dbReference type="EMBL" id="BDQV01000233">
    <property type="protein sequence ID" value="GAY60377.1"/>
    <property type="molecule type" value="Genomic_DNA"/>
</dbReference>
<dbReference type="InterPro" id="IPR001232">
    <property type="entry name" value="SKP1-like"/>
</dbReference>
<feature type="domain" description="SKP1 component POZ" evidence="4">
    <location>
        <begin position="5"/>
        <end position="55"/>
    </location>
</feature>
<dbReference type="Pfam" id="PF03931">
    <property type="entry name" value="Skp1_POZ"/>
    <property type="match status" value="1"/>
</dbReference>
<organism evidence="5 6">
    <name type="scientific">Citrus unshiu</name>
    <name type="common">Satsuma mandarin</name>
    <name type="synonym">Citrus nobilis var. unshiu</name>
    <dbReference type="NCBI Taxonomy" id="55188"/>
    <lineage>
        <taxon>Eukaryota</taxon>
        <taxon>Viridiplantae</taxon>
        <taxon>Streptophyta</taxon>
        <taxon>Embryophyta</taxon>
        <taxon>Tracheophyta</taxon>
        <taxon>Spermatophyta</taxon>
        <taxon>Magnoliopsida</taxon>
        <taxon>eudicotyledons</taxon>
        <taxon>Gunneridae</taxon>
        <taxon>Pentapetalae</taxon>
        <taxon>rosids</taxon>
        <taxon>malvids</taxon>
        <taxon>Sapindales</taxon>
        <taxon>Rutaceae</taxon>
        <taxon>Aurantioideae</taxon>
        <taxon>Citrus</taxon>
    </lineage>
</organism>
<protein>
    <recommendedName>
        <fullName evidence="4">SKP1 component POZ domain-containing protein</fullName>
    </recommendedName>
</protein>
<name>A0A2H5Q6V9_CITUN</name>
<evidence type="ECO:0000313" key="6">
    <source>
        <dbReference type="Proteomes" id="UP000236630"/>
    </source>
</evidence>
<dbReference type="SMART" id="SM00512">
    <property type="entry name" value="Skp1"/>
    <property type="match status" value="1"/>
</dbReference>
<gene>
    <name evidence="5" type="ORF">CUMW_201550</name>
</gene>
<comment type="similarity">
    <text evidence="2">Belongs to the SKP1 family.</text>
</comment>
<dbReference type="GO" id="GO:0006511">
    <property type="term" value="P:ubiquitin-dependent protein catabolic process"/>
    <property type="evidence" value="ECO:0007669"/>
    <property type="project" value="InterPro"/>
</dbReference>
<dbReference type="AlphaFoldDB" id="A0A2H5Q6V9"/>
<accession>A0A2H5Q6V9</accession>